<keyword evidence="1" id="KW-0812">Transmembrane</keyword>
<dbReference type="AlphaFoldDB" id="A0A087UPQ0"/>
<feature type="transmembrane region" description="Helical" evidence="1">
    <location>
        <begin position="7"/>
        <end position="25"/>
    </location>
</feature>
<protein>
    <submittedName>
        <fullName evidence="2">Uncharacterized protein</fullName>
    </submittedName>
</protein>
<dbReference type="EMBL" id="KK120909">
    <property type="protein sequence ID" value="KFM79339.1"/>
    <property type="molecule type" value="Genomic_DNA"/>
</dbReference>
<dbReference type="PANTHER" id="PTHR47412">
    <property type="entry name" value="FI01434P-RELATED"/>
    <property type="match status" value="1"/>
</dbReference>
<evidence type="ECO:0000313" key="3">
    <source>
        <dbReference type="Proteomes" id="UP000054359"/>
    </source>
</evidence>
<proteinExistence type="predicted"/>
<dbReference type="Proteomes" id="UP000054359">
    <property type="component" value="Unassembled WGS sequence"/>
</dbReference>
<sequence>MHRRRNLLLITFIIISFSLFYIFAIRNEATFSSVILTADTYEITSTVSETSISNEASTKCAESELMYGNYCVISPYSEPKRNFEYEALVTLCTQSTVEFLHHVPVLCQRWSGPISVAVYSPVDDYLDARRLVHALRHCDFCTRYWVEWHFFFQKQEIPFFIDTQLPQDCQSLMDFKLKKRRSQGIYPINVGRNIARTKTET</sequence>
<accession>A0A087UPQ0</accession>
<evidence type="ECO:0000256" key="1">
    <source>
        <dbReference type="SAM" id="Phobius"/>
    </source>
</evidence>
<keyword evidence="1" id="KW-1133">Transmembrane helix</keyword>
<dbReference type="Pfam" id="PF13896">
    <property type="entry name" value="Glyco_transf_49"/>
    <property type="match status" value="1"/>
</dbReference>
<keyword evidence="3" id="KW-1185">Reference proteome</keyword>
<dbReference type="OrthoDB" id="9974378at2759"/>
<name>A0A087UPQ0_STEMI</name>
<organism evidence="2 3">
    <name type="scientific">Stegodyphus mimosarum</name>
    <name type="common">African social velvet spider</name>
    <dbReference type="NCBI Taxonomy" id="407821"/>
    <lineage>
        <taxon>Eukaryota</taxon>
        <taxon>Metazoa</taxon>
        <taxon>Ecdysozoa</taxon>
        <taxon>Arthropoda</taxon>
        <taxon>Chelicerata</taxon>
        <taxon>Arachnida</taxon>
        <taxon>Araneae</taxon>
        <taxon>Araneomorphae</taxon>
        <taxon>Entelegynae</taxon>
        <taxon>Eresoidea</taxon>
        <taxon>Eresidae</taxon>
        <taxon>Stegodyphus</taxon>
    </lineage>
</organism>
<dbReference type="STRING" id="407821.A0A087UPQ0"/>
<feature type="non-terminal residue" evidence="2">
    <location>
        <position position="201"/>
    </location>
</feature>
<dbReference type="PANTHER" id="PTHR47412:SF1">
    <property type="entry name" value="FI01434P-RELATED"/>
    <property type="match status" value="1"/>
</dbReference>
<keyword evidence="1" id="KW-0472">Membrane</keyword>
<gene>
    <name evidence="2" type="ORF">X975_11399</name>
</gene>
<evidence type="ECO:0000313" key="2">
    <source>
        <dbReference type="EMBL" id="KFM79339.1"/>
    </source>
</evidence>
<reference evidence="2 3" key="1">
    <citation type="submission" date="2013-11" db="EMBL/GenBank/DDBJ databases">
        <title>Genome sequencing of Stegodyphus mimosarum.</title>
        <authorList>
            <person name="Bechsgaard J."/>
        </authorList>
    </citation>
    <scope>NUCLEOTIDE SEQUENCE [LARGE SCALE GENOMIC DNA]</scope>
</reference>